<keyword evidence="4" id="KW-0413">Isomerase</keyword>
<dbReference type="STRING" id="988480.A0A075B1G8"/>
<keyword evidence="1" id="KW-0378">Hydrolase</keyword>
<name>A0A075B1G8_ROZAC</name>
<accession>A0A075B1G8</accession>
<dbReference type="PROSITE" id="PS51770">
    <property type="entry name" value="HOTDOG_ACOT"/>
    <property type="match status" value="2"/>
</dbReference>
<dbReference type="EMBL" id="ML005020">
    <property type="protein sequence ID" value="RKP20797.1"/>
    <property type="molecule type" value="Genomic_DNA"/>
</dbReference>
<gene>
    <name evidence="3" type="ORF">O9G_001925</name>
    <name evidence="4" type="ORF">ROZALSC1DRAFT_27748</name>
</gene>
<dbReference type="Pfam" id="PF03061">
    <property type="entry name" value="4HBT"/>
    <property type="match status" value="2"/>
</dbReference>
<dbReference type="InterPro" id="IPR029069">
    <property type="entry name" value="HotDog_dom_sf"/>
</dbReference>
<dbReference type="GO" id="GO:0006637">
    <property type="term" value="P:acyl-CoA metabolic process"/>
    <property type="evidence" value="ECO:0007669"/>
    <property type="project" value="TreeGrafter"/>
</dbReference>
<dbReference type="GO" id="GO:0005829">
    <property type="term" value="C:cytosol"/>
    <property type="evidence" value="ECO:0007669"/>
    <property type="project" value="TreeGrafter"/>
</dbReference>
<evidence type="ECO:0000313" key="3">
    <source>
        <dbReference type="EMBL" id="EPZ34623.1"/>
    </source>
</evidence>
<dbReference type="InterPro" id="IPR033120">
    <property type="entry name" value="HOTDOG_ACOT"/>
</dbReference>
<evidence type="ECO:0000313" key="4">
    <source>
        <dbReference type="EMBL" id="RKP20797.1"/>
    </source>
</evidence>
<dbReference type="GO" id="GO:0016853">
    <property type="term" value="F:isomerase activity"/>
    <property type="evidence" value="ECO:0007669"/>
    <property type="project" value="UniProtKB-KW"/>
</dbReference>
<dbReference type="GO" id="GO:0052816">
    <property type="term" value="F:long-chain fatty acyl-CoA hydrolase activity"/>
    <property type="evidence" value="ECO:0007669"/>
    <property type="project" value="TreeGrafter"/>
</dbReference>
<evidence type="ECO:0000256" key="1">
    <source>
        <dbReference type="ARBA" id="ARBA00022801"/>
    </source>
</evidence>
<dbReference type="PANTHER" id="PTHR11049">
    <property type="entry name" value="ACYL COENZYME A THIOESTER HYDROLASE"/>
    <property type="match status" value="1"/>
</dbReference>
<keyword evidence="5" id="KW-1185">Reference proteome</keyword>
<reference evidence="3 5" key="1">
    <citation type="journal article" date="2013" name="Curr. Biol.">
        <title>Shared signatures of parasitism and phylogenomics unite Cryptomycota and microsporidia.</title>
        <authorList>
            <person name="James T.Y."/>
            <person name="Pelin A."/>
            <person name="Bonen L."/>
            <person name="Ahrendt S."/>
            <person name="Sain D."/>
            <person name="Corradi N."/>
            <person name="Stajich J.E."/>
        </authorList>
    </citation>
    <scope>NUCLEOTIDE SEQUENCE [LARGE SCALE GENOMIC DNA]</scope>
    <source>
        <strain evidence="3">CSF55</strain>
        <strain evidence="3">CSF55</strain>
    </source>
</reference>
<reference evidence="4" key="3">
    <citation type="submission" date="2018-08" db="EMBL/GenBank/DDBJ databases">
        <title>Leveraging single-cell genomics to expand the Fungal Tree of Life.</title>
        <authorList>
            <consortium name="DOE Joint Genome Institute"/>
            <person name="Ahrendt S.R."/>
            <person name="Quandt C.A."/>
            <person name="Ciobanu D."/>
            <person name="Clum A."/>
            <person name="Salamov A."/>
            <person name="Andreopoulos B."/>
            <person name="Cheng J.-F."/>
            <person name="Woyke T."/>
            <person name="Pelin A."/>
            <person name="Henrissat B."/>
            <person name="Reynolds N."/>
            <person name="Benny G.L."/>
            <person name="Smith M.E."/>
            <person name="James T.Y."/>
            <person name="Grigoriev I.V."/>
        </authorList>
    </citation>
    <scope>NUCLEOTIDE SEQUENCE</scope>
    <source>
        <strain evidence="4">CSF55</strain>
    </source>
</reference>
<evidence type="ECO:0000259" key="2">
    <source>
        <dbReference type="PROSITE" id="PS51770"/>
    </source>
</evidence>
<feature type="domain" description="HotDog ACOT-type" evidence="2">
    <location>
        <begin position="1"/>
        <end position="77"/>
    </location>
</feature>
<dbReference type="CDD" id="cd03442">
    <property type="entry name" value="BFIT_BACH"/>
    <property type="match status" value="2"/>
</dbReference>
<proteinExistence type="predicted"/>
<dbReference type="AlphaFoldDB" id="A0A075B1G8"/>
<dbReference type="PANTHER" id="PTHR11049:SF16">
    <property type="entry name" value="PROTEIN VDLD"/>
    <property type="match status" value="1"/>
</dbReference>
<dbReference type="SUPFAM" id="SSF54637">
    <property type="entry name" value="Thioesterase/thiol ester dehydrase-isomerase"/>
    <property type="match status" value="2"/>
</dbReference>
<dbReference type="Proteomes" id="UP000281549">
    <property type="component" value="Unassembled WGS sequence"/>
</dbReference>
<dbReference type="Gene3D" id="3.10.129.10">
    <property type="entry name" value="Hotdog Thioesterase"/>
    <property type="match status" value="2"/>
</dbReference>
<dbReference type="OMA" id="RHTNSAR"/>
<evidence type="ECO:0000313" key="5">
    <source>
        <dbReference type="Proteomes" id="UP000030755"/>
    </source>
</evidence>
<dbReference type="EMBL" id="KE560937">
    <property type="protein sequence ID" value="EPZ34623.1"/>
    <property type="molecule type" value="Genomic_DNA"/>
</dbReference>
<dbReference type="OrthoDB" id="3184331at2759"/>
<dbReference type="InterPro" id="IPR040170">
    <property type="entry name" value="Cytosol_ACT"/>
</dbReference>
<organism evidence="3 5">
    <name type="scientific">Rozella allomycis (strain CSF55)</name>
    <dbReference type="NCBI Taxonomy" id="988480"/>
    <lineage>
        <taxon>Eukaryota</taxon>
        <taxon>Fungi</taxon>
        <taxon>Fungi incertae sedis</taxon>
        <taxon>Cryptomycota</taxon>
        <taxon>Cryptomycota incertae sedis</taxon>
        <taxon>Rozella</taxon>
    </lineage>
</organism>
<dbReference type="HOGENOM" id="CLU_070239_0_0_1"/>
<reference evidence="6" key="2">
    <citation type="journal article" date="2018" name="Nat. Microbiol.">
        <title>Leveraging single-cell genomics to expand the fungal tree of life.</title>
        <authorList>
            <person name="Ahrendt S.R."/>
            <person name="Quandt C.A."/>
            <person name="Ciobanu D."/>
            <person name="Clum A."/>
            <person name="Salamov A."/>
            <person name="Andreopoulos B."/>
            <person name="Cheng J.F."/>
            <person name="Woyke T."/>
            <person name="Pelin A."/>
            <person name="Henrissat B."/>
            <person name="Reynolds N.K."/>
            <person name="Benny G.L."/>
            <person name="Smith M.E."/>
            <person name="James T.Y."/>
            <person name="Grigoriev I.V."/>
        </authorList>
    </citation>
    <scope>NUCLEOTIDE SEQUENCE [LARGE SCALE GENOMIC DNA]</scope>
    <source>
        <strain evidence="6">CSF55</strain>
    </source>
</reference>
<dbReference type="Proteomes" id="UP000030755">
    <property type="component" value="Unassembled WGS sequence"/>
</dbReference>
<dbReference type="InterPro" id="IPR006683">
    <property type="entry name" value="Thioestr_dom"/>
</dbReference>
<evidence type="ECO:0000313" key="6">
    <source>
        <dbReference type="Proteomes" id="UP000281549"/>
    </source>
</evidence>
<sequence length="289" mass="32965">MDVAGGMAAKRHSNTIDAVHFLNPIKKGCVAKIYARVNRSWNSSMEVEVLVQSEILLTGECLLCCHAYFTFVAIKDEKPILVPKIVPKLKEEILRWESADTRRTIRFQRKKNMKPELIKPTDVVYANGSCQIIKMIMPEHTNPMNITFGGMIMSWMEHAAYIAATRATRTHLLTASMDQLQFHRPSMVGHLVTIVARVTKVFKQSVEVYIVVRSEDPITNQVQLTNDAWISFVSVDQNGKPFPLSDVEEIGEVKTVEAEKRKNHRLEEKRQILSENSEDWDITHQTSAF</sequence>
<protein>
    <submittedName>
        <fullName evidence="4">Thioesterase/thiol ester dehydrase-isomerase</fullName>
    </submittedName>
</protein>
<feature type="domain" description="HotDog ACOT-type" evidence="2">
    <location>
        <begin position="126"/>
        <end position="238"/>
    </location>
</feature>